<feature type="region of interest" description="Disordered" evidence="1">
    <location>
        <begin position="291"/>
        <end position="334"/>
    </location>
</feature>
<dbReference type="InterPro" id="IPR045107">
    <property type="entry name" value="SAC3/GANP/THP3"/>
</dbReference>
<reference evidence="3 4" key="1">
    <citation type="submission" date="2023-09" db="EMBL/GenBank/DDBJ databases">
        <authorList>
            <person name="Wang M."/>
        </authorList>
    </citation>
    <scope>NUCLEOTIDE SEQUENCE [LARGE SCALE GENOMIC DNA]</scope>
    <source>
        <strain evidence="3">GT-2023</strain>
        <tissue evidence="3">Liver</tissue>
    </source>
</reference>
<protein>
    <recommendedName>
        <fullName evidence="2">PCI domain-containing protein</fullName>
    </recommendedName>
</protein>
<dbReference type="PANTHER" id="PTHR12436:SF4">
    <property type="entry name" value="LEUKOCYTE RECEPTOR CLUSTER MEMBER 8"/>
    <property type="match status" value="1"/>
</dbReference>
<dbReference type="PROSITE" id="PS50250">
    <property type="entry name" value="PCI"/>
    <property type="match status" value="1"/>
</dbReference>
<feature type="compositionally biased region" description="Polar residues" evidence="1">
    <location>
        <begin position="253"/>
        <end position="262"/>
    </location>
</feature>
<feature type="region of interest" description="Disordered" evidence="1">
    <location>
        <begin position="1"/>
        <end position="77"/>
    </location>
</feature>
<feature type="region of interest" description="Disordered" evidence="1">
    <location>
        <begin position="107"/>
        <end position="262"/>
    </location>
</feature>
<dbReference type="EMBL" id="JAYMGO010000016">
    <property type="protein sequence ID" value="KAL1259333.1"/>
    <property type="molecule type" value="Genomic_DNA"/>
</dbReference>
<feature type="compositionally biased region" description="Low complexity" evidence="1">
    <location>
        <begin position="230"/>
        <end position="239"/>
    </location>
</feature>
<name>A0ABR3M2H9_9TELE</name>
<gene>
    <name evidence="3" type="ORF">QQF64_009910</name>
</gene>
<feature type="compositionally biased region" description="Low complexity" evidence="1">
    <location>
        <begin position="121"/>
        <end position="146"/>
    </location>
</feature>
<organism evidence="3 4">
    <name type="scientific">Cirrhinus molitorella</name>
    <name type="common">mud carp</name>
    <dbReference type="NCBI Taxonomy" id="172907"/>
    <lineage>
        <taxon>Eukaryota</taxon>
        <taxon>Metazoa</taxon>
        <taxon>Chordata</taxon>
        <taxon>Craniata</taxon>
        <taxon>Vertebrata</taxon>
        <taxon>Euteleostomi</taxon>
        <taxon>Actinopterygii</taxon>
        <taxon>Neopterygii</taxon>
        <taxon>Teleostei</taxon>
        <taxon>Ostariophysi</taxon>
        <taxon>Cypriniformes</taxon>
        <taxon>Cyprinidae</taxon>
        <taxon>Labeoninae</taxon>
        <taxon>Labeonini</taxon>
        <taxon>Cirrhinus</taxon>
    </lineage>
</organism>
<feature type="compositionally biased region" description="Low complexity" evidence="1">
    <location>
        <begin position="464"/>
        <end position="482"/>
    </location>
</feature>
<feature type="compositionally biased region" description="Basic residues" evidence="1">
    <location>
        <begin position="483"/>
        <end position="492"/>
    </location>
</feature>
<evidence type="ECO:0000256" key="1">
    <source>
        <dbReference type="SAM" id="MobiDB-lite"/>
    </source>
</evidence>
<feature type="compositionally biased region" description="Pro residues" evidence="1">
    <location>
        <begin position="147"/>
        <end position="190"/>
    </location>
</feature>
<feature type="domain" description="PCI" evidence="2">
    <location>
        <begin position="669"/>
        <end position="846"/>
    </location>
</feature>
<dbReference type="Gene3D" id="1.25.40.990">
    <property type="match status" value="1"/>
</dbReference>
<dbReference type="Pfam" id="PF03399">
    <property type="entry name" value="SAC3_GANP"/>
    <property type="match status" value="1"/>
</dbReference>
<feature type="compositionally biased region" description="Low complexity" evidence="1">
    <location>
        <begin position="428"/>
        <end position="449"/>
    </location>
</feature>
<feature type="compositionally biased region" description="Polar residues" evidence="1">
    <location>
        <begin position="41"/>
        <end position="73"/>
    </location>
</feature>
<sequence length="894" mass="99396">MAANTAQQAPTPNWQYGSGNSSGEGQVHENPEWEKARQALASISKSQNSTKTSPTNRTPQQAGPYQATDSSAVQQQQQYYQQWYQQNQQQYPGYPYPYNYYYPMPPYGGPYPPGQYGVPGGYQPPTTPTGQAPTMPMMEDQSSKYPSQPPPPATPQPPPQSPTSTDQPPPPPPPPIPPPPNAQYPPPPSQTPYSPNGTMPYSPTDSNPMMQGYNAGQIRPGYQGYQTSYQPPQQQAPGQGLYGGPGRVDTKKPNNSNMNKGGQQLWQRMKQAPGTGAVKFNIQKRPYVMASQNFPSGDQPPGLTSPTANAPPGTVATTSTTSTGNAQTRPQDWPQAMKEYVQRCFTACESEEDKDRTEKVLKDLLQSRLQDGSAYTIDWTREPLPDLKPKQSRWEAVPQRSQENTVGRGGATRGRVGARLGNYRNVFSQRSPSSSSSRSSHSSSRSPSPHSRHRDRSRHHRSDSGSQSDSSMSSDPRLPLSRRQQKAARGRGGRGAAGERGRGRGKANRGRRNMEDLGSSIGKKRKGGNAGLDFHDPNREAKKQSRAARFHTKLRTEPLVLNINVFDLPNGTQEGLSWDDCPIVGTCQDITKNYLRLTCAPDPATVRPVSVLRKSLIAVKSHWKTNQDYLYACEQMKSIRQDLTVQGVRTDFTVEVYETHARIALEKGDHEEFNQCQTQLKALYKDCPSDNVGEFTAYRLIYYIFTKNSGDLTTELVYLTPELRADPCVAHALELRTAWALGNFHRFFKLYQNAPRMAAYLIDKFMERERNIALRAILKTFRPFVPVEYVQSTLAFPDLDSCLAFLTELGVTFTPSDPSKIDCKSKGPYAFRQLRRKSRSEEKASSVFLHSKLAAVSSSFQMVISTSHLAPAGVWKHMDSLSSCSHAHSEQSKR</sequence>
<dbReference type="PANTHER" id="PTHR12436">
    <property type="entry name" value="80 KDA MCM3-ASSOCIATED PROTEIN"/>
    <property type="match status" value="1"/>
</dbReference>
<feature type="compositionally biased region" description="Basic residues" evidence="1">
    <location>
        <begin position="450"/>
        <end position="461"/>
    </location>
</feature>
<proteinExistence type="predicted"/>
<evidence type="ECO:0000313" key="3">
    <source>
        <dbReference type="EMBL" id="KAL1259333.1"/>
    </source>
</evidence>
<feature type="compositionally biased region" description="Low complexity" evidence="1">
    <location>
        <begin position="310"/>
        <end position="324"/>
    </location>
</feature>
<evidence type="ECO:0000313" key="4">
    <source>
        <dbReference type="Proteomes" id="UP001558613"/>
    </source>
</evidence>
<feature type="compositionally biased region" description="Polar residues" evidence="1">
    <location>
        <begin position="1"/>
        <end position="24"/>
    </location>
</feature>
<keyword evidence="4" id="KW-1185">Reference proteome</keyword>
<evidence type="ECO:0000259" key="2">
    <source>
        <dbReference type="PROSITE" id="PS50250"/>
    </source>
</evidence>
<dbReference type="Proteomes" id="UP001558613">
    <property type="component" value="Unassembled WGS sequence"/>
</dbReference>
<accession>A0ABR3M2H9</accession>
<dbReference type="InterPro" id="IPR000717">
    <property type="entry name" value="PCI_dom"/>
</dbReference>
<feature type="compositionally biased region" description="Basic and acidic residues" evidence="1">
    <location>
        <begin position="26"/>
        <end position="37"/>
    </location>
</feature>
<feature type="compositionally biased region" description="Polar residues" evidence="1">
    <location>
        <begin position="196"/>
        <end position="209"/>
    </location>
</feature>
<feature type="compositionally biased region" description="Basic and acidic residues" evidence="1">
    <location>
        <begin position="380"/>
        <end position="393"/>
    </location>
</feature>
<feature type="compositionally biased region" description="Polar residues" evidence="1">
    <location>
        <begin position="291"/>
        <end position="308"/>
    </location>
</feature>
<feature type="compositionally biased region" description="Basic and acidic residues" evidence="1">
    <location>
        <begin position="533"/>
        <end position="543"/>
    </location>
</feature>
<comment type="caution">
    <text evidence="3">The sequence shown here is derived from an EMBL/GenBank/DDBJ whole genome shotgun (WGS) entry which is preliminary data.</text>
</comment>
<feature type="region of interest" description="Disordered" evidence="1">
    <location>
        <begin position="380"/>
        <end position="547"/>
    </location>
</feature>
<dbReference type="InterPro" id="IPR005062">
    <property type="entry name" value="SAC3/GANP/THP3_conserved"/>
</dbReference>